<evidence type="ECO:0000256" key="1">
    <source>
        <dbReference type="SAM" id="MobiDB-lite"/>
    </source>
</evidence>
<dbReference type="EMBL" id="ADVG01000001">
    <property type="protein sequence ID" value="EFH89635.1"/>
    <property type="molecule type" value="Genomic_DNA"/>
</dbReference>
<keyword evidence="2" id="KW-0472">Membrane</keyword>
<dbReference type="AlphaFoldDB" id="D6TJM8"/>
<feature type="compositionally biased region" description="Polar residues" evidence="1">
    <location>
        <begin position="252"/>
        <end position="263"/>
    </location>
</feature>
<comment type="caution">
    <text evidence="3">The sequence shown here is derived from an EMBL/GenBank/DDBJ whole genome shotgun (WGS) entry which is preliminary data.</text>
</comment>
<keyword evidence="2" id="KW-0812">Transmembrane</keyword>
<protein>
    <submittedName>
        <fullName evidence="3">Uncharacterized protein</fullName>
    </submittedName>
</protein>
<organism evidence="3 4">
    <name type="scientific">Ktedonobacter racemifer DSM 44963</name>
    <dbReference type="NCBI Taxonomy" id="485913"/>
    <lineage>
        <taxon>Bacteria</taxon>
        <taxon>Bacillati</taxon>
        <taxon>Chloroflexota</taxon>
        <taxon>Ktedonobacteria</taxon>
        <taxon>Ktedonobacterales</taxon>
        <taxon>Ktedonobacteraceae</taxon>
        <taxon>Ktedonobacter</taxon>
    </lineage>
</organism>
<accession>D6TJM8</accession>
<dbReference type="Proteomes" id="UP000004508">
    <property type="component" value="Unassembled WGS sequence"/>
</dbReference>
<dbReference type="RefSeq" id="WP_007906376.1">
    <property type="nucleotide sequence ID" value="NZ_ADVG01000001.1"/>
</dbReference>
<evidence type="ECO:0000256" key="2">
    <source>
        <dbReference type="SAM" id="Phobius"/>
    </source>
</evidence>
<keyword evidence="2" id="KW-1133">Transmembrane helix</keyword>
<name>D6TJM8_KTERA</name>
<dbReference type="STRING" id="485913.Krac_11200"/>
<sequence>MRRSQFSLLLILSGLVLAIGGLIYGTRSHDVGYQSSKQGTLQHAIYQSDPTTPNSSSSGTEYLQLSNDPKIYVVNVADIVTANKLNALSTHYYIFRYDSDTAQPINVTGKDTATYSSNYTLVGTGYKAVEIIGYDSSNQPVNILTNTFLQKPRGRYENDWLLGSGLAMLGVILLFTSLFTRRGTQTPDAPSHIVVQPGQVLPTPGQTPHPGPYNQYQLQTTYPATSNQSGQPGAPTSMSASPPYPSGKHPPQATNQNEPSTPSTHRHSIPISTPHRSANPGK</sequence>
<feature type="compositionally biased region" description="Polar residues" evidence="1">
    <location>
        <begin position="214"/>
        <end position="240"/>
    </location>
</feature>
<dbReference type="InParanoid" id="D6TJM8"/>
<evidence type="ECO:0000313" key="3">
    <source>
        <dbReference type="EMBL" id="EFH89635.1"/>
    </source>
</evidence>
<reference evidence="3 4" key="1">
    <citation type="journal article" date="2011" name="Stand. Genomic Sci.">
        <title>Non-contiguous finished genome sequence and contextual data of the filamentous soil bacterium Ktedonobacter racemifer type strain (SOSP1-21).</title>
        <authorList>
            <person name="Chang Y.J."/>
            <person name="Land M."/>
            <person name="Hauser L."/>
            <person name="Chertkov O."/>
            <person name="Del Rio T.G."/>
            <person name="Nolan M."/>
            <person name="Copeland A."/>
            <person name="Tice H."/>
            <person name="Cheng J.F."/>
            <person name="Lucas S."/>
            <person name="Han C."/>
            <person name="Goodwin L."/>
            <person name="Pitluck S."/>
            <person name="Ivanova N."/>
            <person name="Ovchinikova G."/>
            <person name="Pati A."/>
            <person name="Chen A."/>
            <person name="Palaniappan K."/>
            <person name="Mavromatis K."/>
            <person name="Liolios K."/>
            <person name="Brettin T."/>
            <person name="Fiebig A."/>
            <person name="Rohde M."/>
            <person name="Abt B."/>
            <person name="Goker M."/>
            <person name="Detter J.C."/>
            <person name="Woyke T."/>
            <person name="Bristow J."/>
            <person name="Eisen J.A."/>
            <person name="Markowitz V."/>
            <person name="Hugenholtz P."/>
            <person name="Kyrpides N.C."/>
            <person name="Klenk H.P."/>
            <person name="Lapidus A."/>
        </authorList>
    </citation>
    <scope>NUCLEOTIDE SEQUENCE [LARGE SCALE GENOMIC DNA]</scope>
    <source>
        <strain evidence="4">DSM 44963</strain>
    </source>
</reference>
<feature type="transmembrane region" description="Helical" evidence="2">
    <location>
        <begin position="160"/>
        <end position="179"/>
    </location>
</feature>
<evidence type="ECO:0000313" key="4">
    <source>
        <dbReference type="Proteomes" id="UP000004508"/>
    </source>
</evidence>
<feature type="region of interest" description="Disordered" evidence="1">
    <location>
        <begin position="185"/>
        <end position="282"/>
    </location>
</feature>
<proteinExistence type="predicted"/>
<gene>
    <name evidence="3" type="ORF">Krac_11200</name>
</gene>
<keyword evidence="4" id="KW-1185">Reference proteome</keyword>